<protein>
    <recommendedName>
        <fullName evidence="2">DUF3168 domain-containing protein</fullName>
    </recommendedName>
</protein>
<proteinExistence type="predicted"/>
<reference evidence="1" key="1">
    <citation type="journal article" date="2015" name="Nature">
        <title>Complex archaea that bridge the gap between prokaryotes and eukaryotes.</title>
        <authorList>
            <person name="Spang A."/>
            <person name="Saw J.H."/>
            <person name="Jorgensen S.L."/>
            <person name="Zaremba-Niedzwiedzka K."/>
            <person name="Martijn J."/>
            <person name="Lind A.E."/>
            <person name="van Eijk R."/>
            <person name="Schleper C."/>
            <person name="Guy L."/>
            <person name="Ettema T.J."/>
        </authorList>
    </citation>
    <scope>NUCLEOTIDE SEQUENCE</scope>
</reference>
<dbReference type="Pfam" id="PF11367">
    <property type="entry name" value="Tail_completion_gp17"/>
    <property type="match status" value="1"/>
</dbReference>
<dbReference type="Gene3D" id="3.30.2000.30">
    <property type="match status" value="1"/>
</dbReference>
<name>A0A0F9JMM6_9ZZZZ</name>
<evidence type="ECO:0000313" key="1">
    <source>
        <dbReference type="EMBL" id="KKM71084.1"/>
    </source>
</evidence>
<dbReference type="InterPro" id="IPR053745">
    <property type="entry name" value="Viral_Tail_Comp_sf"/>
</dbReference>
<comment type="caution">
    <text evidence="1">The sequence shown here is derived from an EMBL/GenBank/DDBJ whole genome shotgun (WGS) entry which is preliminary data.</text>
</comment>
<accession>A0A0F9JMM6</accession>
<evidence type="ECO:0008006" key="2">
    <source>
        <dbReference type="Google" id="ProtNLM"/>
    </source>
</evidence>
<dbReference type="InterPro" id="IPR021508">
    <property type="entry name" value="Gp17-like"/>
</dbReference>
<dbReference type="EMBL" id="LAZR01009702">
    <property type="protein sequence ID" value="KKM71084.1"/>
    <property type="molecule type" value="Genomic_DNA"/>
</dbReference>
<sequence length="135" mass="14513">MNGIDLYKHLVDDAAVAALVGSRVYPAKLPQNVVLPSLSYLQLGSERSAHTGGSSGLVSATIQISCWASTYLESKSLAEAVRLSLETFVGELGGGGGRTNVQGAFISNESEFFESTVKAYRTDLDFEIWHTETRP</sequence>
<organism evidence="1">
    <name type="scientific">marine sediment metagenome</name>
    <dbReference type="NCBI Taxonomy" id="412755"/>
    <lineage>
        <taxon>unclassified sequences</taxon>
        <taxon>metagenomes</taxon>
        <taxon>ecological metagenomes</taxon>
    </lineage>
</organism>
<gene>
    <name evidence="1" type="ORF">LCGC14_1434230</name>
</gene>
<dbReference type="AlphaFoldDB" id="A0A0F9JMM6"/>